<dbReference type="Proteomes" id="UP001234297">
    <property type="component" value="Chromosome 5"/>
</dbReference>
<dbReference type="EMBL" id="CM056813">
    <property type="protein sequence ID" value="KAJ8640943.1"/>
    <property type="molecule type" value="Genomic_DNA"/>
</dbReference>
<evidence type="ECO:0000313" key="1">
    <source>
        <dbReference type="EMBL" id="KAJ8640943.1"/>
    </source>
</evidence>
<protein>
    <submittedName>
        <fullName evidence="1">Uncharacterized protein</fullName>
    </submittedName>
</protein>
<evidence type="ECO:0000313" key="2">
    <source>
        <dbReference type="Proteomes" id="UP001234297"/>
    </source>
</evidence>
<proteinExistence type="predicted"/>
<keyword evidence="2" id="KW-1185">Reference proteome</keyword>
<accession>A0ACC2M5Q1</accession>
<reference evidence="1 2" key="1">
    <citation type="journal article" date="2022" name="Hortic Res">
        <title>A haplotype resolved chromosomal level avocado genome allows analysis of novel avocado genes.</title>
        <authorList>
            <person name="Nath O."/>
            <person name="Fletcher S.J."/>
            <person name="Hayward A."/>
            <person name="Shaw L.M."/>
            <person name="Masouleh A.K."/>
            <person name="Furtado A."/>
            <person name="Henry R.J."/>
            <person name="Mitter N."/>
        </authorList>
    </citation>
    <scope>NUCLEOTIDE SEQUENCE [LARGE SCALE GENOMIC DNA]</scope>
    <source>
        <strain evidence="2">cv. Hass</strain>
    </source>
</reference>
<gene>
    <name evidence="1" type="ORF">MRB53_017637</name>
</gene>
<organism evidence="1 2">
    <name type="scientific">Persea americana</name>
    <name type="common">Avocado</name>
    <dbReference type="NCBI Taxonomy" id="3435"/>
    <lineage>
        <taxon>Eukaryota</taxon>
        <taxon>Viridiplantae</taxon>
        <taxon>Streptophyta</taxon>
        <taxon>Embryophyta</taxon>
        <taxon>Tracheophyta</taxon>
        <taxon>Spermatophyta</taxon>
        <taxon>Magnoliopsida</taxon>
        <taxon>Magnoliidae</taxon>
        <taxon>Laurales</taxon>
        <taxon>Lauraceae</taxon>
        <taxon>Persea</taxon>
    </lineage>
</organism>
<name>A0ACC2M5Q1_PERAE</name>
<comment type="caution">
    <text evidence="1">The sequence shown here is derived from an EMBL/GenBank/DDBJ whole genome shotgun (WGS) entry which is preliminary data.</text>
</comment>
<sequence>MASGVLRALFGATALVLFIVFLFVEIVRSGATTTATRTRGSFKELKVIGRDGPDLHPGSDPNYTSKRRVPNGPDPIHNRKAAKSRQPPGRA</sequence>